<evidence type="ECO:0000256" key="1">
    <source>
        <dbReference type="SAM" id="MobiDB-lite"/>
    </source>
</evidence>
<sequence>MNSEARHADDAVLVTATDCSPECARTLIGFLERAFPDGGAEGMETHARDHQGQPTVWSTTIDAGRPAAPTGPVALDGTVRVGLQGGPRAVDRVLSALTEAFTVEAKGTVAGDQEREVELLLRSS</sequence>
<accession>A0ABQ3EWH1</accession>
<protein>
    <submittedName>
        <fullName evidence="2">Uncharacterized protein</fullName>
    </submittedName>
</protein>
<reference evidence="3" key="1">
    <citation type="journal article" date="2019" name="Int. J. Syst. Evol. Microbiol.">
        <title>The Global Catalogue of Microorganisms (GCM) 10K type strain sequencing project: providing services to taxonomists for standard genome sequencing and annotation.</title>
        <authorList>
            <consortium name="The Broad Institute Genomics Platform"/>
            <consortium name="The Broad Institute Genome Sequencing Center for Infectious Disease"/>
            <person name="Wu L."/>
            <person name="Ma J."/>
        </authorList>
    </citation>
    <scope>NUCLEOTIDE SEQUENCE [LARGE SCALE GENOMIC DNA]</scope>
    <source>
        <strain evidence="3">JCM 4738</strain>
    </source>
</reference>
<proteinExistence type="predicted"/>
<name>A0ABQ3EWH1_9ACTN</name>
<dbReference type="Proteomes" id="UP000642673">
    <property type="component" value="Unassembled WGS sequence"/>
</dbReference>
<feature type="compositionally biased region" description="Polar residues" evidence="1">
    <location>
        <begin position="52"/>
        <end position="61"/>
    </location>
</feature>
<feature type="region of interest" description="Disordered" evidence="1">
    <location>
        <begin position="39"/>
        <end position="73"/>
    </location>
</feature>
<gene>
    <name evidence="2" type="ORF">GCM10010347_27710</name>
</gene>
<organism evidence="2 3">
    <name type="scientific">Streptomyces cirratus</name>
    <dbReference type="NCBI Taxonomy" id="68187"/>
    <lineage>
        <taxon>Bacteria</taxon>
        <taxon>Bacillati</taxon>
        <taxon>Actinomycetota</taxon>
        <taxon>Actinomycetes</taxon>
        <taxon>Kitasatosporales</taxon>
        <taxon>Streptomycetaceae</taxon>
        <taxon>Streptomyces</taxon>
    </lineage>
</organism>
<evidence type="ECO:0000313" key="3">
    <source>
        <dbReference type="Proteomes" id="UP000642673"/>
    </source>
</evidence>
<evidence type="ECO:0000313" key="2">
    <source>
        <dbReference type="EMBL" id="GHB56126.1"/>
    </source>
</evidence>
<comment type="caution">
    <text evidence="2">The sequence shown here is derived from an EMBL/GenBank/DDBJ whole genome shotgun (WGS) entry which is preliminary data.</text>
</comment>
<keyword evidence="3" id="KW-1185">Reference proteome</keyword>
<dbReference type="RefSeq" id="WP_190184406.1">
    <property type="nucleotide sequence ID" value="NZ_BMVP01000004.1"/>
</dbReference>
<dbReference type="EMBL" id="BMVP01000004">
    <property type="protein sequence ID" value="GHB56126.1"/>
    <property type="molecule type" value="Genomic_DNA"/>
</dbReference>